<organism evidence="5 6">
    <name type="scientific">Cynara cardunculus var. scolymus</name>
    <name type="common">Globe artichoke</name>
    <name type="synonym">Cynara scolymus</name>
    <dbReference type="NCBI Taxonomy" id="59895"/>
    <lineage>
        <taxon>Eukaryota</taxon>
        <taxon>Viridiplantae</taxon>
        <taxon>Streptophyta</taxon>
        <taxon>Embryophyta</taxon>
        <taxon>Tracheophyta</taxon>
        <taxon>Spermatophyta</taxon>
        <taxon>Magnoliopsida</taxon>
        <taxon>eudicotyledons</taxon>
        <taxon>Gunneridae</taxon>
        <taxon>Pentapetalae</taxon>
        <taxon>asterids</taxon>
        <taxon>campanulids</taxon>
        <taxon>Asterales</taxon>
        <taxon>Asteraceae</taxon>
        <taxon>Carduoideae</taxon>
        <taxon>Cardueae</taxon>
        <taxon>Carduinae</taxon>
        <taxon>Cynara</taxon>
    </lineage>
</organism>
<evidence type="ECO:0000256" key="2">
    <source>
        <dbReference type="ARBA" id="ARBA00023274"/>
    </source>
</evidence>
<keyword evidence="6" id="KW-1185">Reference proteome</keyword>
<sequence length="163" mass="18330">MQGDPLTGLSKRKQEVGVGKVAIESFALMAHNWKLLKLTTLLETLENVDVFTIPGGNMVSKKKTKKTHESINNRLALVMKSGKFILGYKIVLESLRSSKETEREEEIARMEELERIRREEAKRNLGLFSSSEDEEEQERQDVVGSNAANDGEDALDDDVAGFF</sequence>
<dbReference type="PANTHER" id="PTHR11449">
    <property type="entry name" value="RIBOSOMAL PROTEIN L30"/>
    <property type="match status" value="1"/>
</dbReference>
<accession>A0A103XB55</accession>
<dbReference type="Gene3D" id="3.30.1330.30">
    <property type="match status" value="1"/>
</dbReference>
<gene>
    <name evidence="5" type="ORF">Ccrd_025259</name>
</gene>
<dbReference type="EMBL" id="LEKV01006152">
    <property type="protein sequence ID" value="KVH87484.1"/>
    <property type="molecule type" value="Genomic_DNA"/>
</dbReference>
<keyword evidence="3" id="KW-0175">Coiled coil</keyword>
<proteinExistence type="predicted"/>
<evidence type="ECO:0000256" key="1">
    <source>
        <dbReference type="ARBA" id="ARBA00022980"/>
    </source>
</evidence>
<name>A0A103XB55_CYNCS</name>
<dbReference type="Proteomes" id="UP000243975">
    <property type="component" value="Unassembled WGS sequence"/>
</dbReference>
<reference evidence="5 6" key="1">
    <citation type="journal article" date="2016" name="Sci. Rep.">
        <title>The genome sequence of the outbreeding globe artichoke constructed de novo incorporating a phase-aware low-pass sequencing strategy of F1 progeny.</title>
        <authorList>
            <person name="Scaglione D."/>
            <person name="Reyes-Chin-Wo S."/>
            <person name="Acquadro A."/>
            <person name="Froenicke L."/>
            <person name="Portis E."/>
            <person name="Beitel C."/>
            <person name="Tirone M."/>
            <person name="Mauro R."/>
            <person name="Lo Monaco A."/>
            <person name="Mauromicale G."/>
            <person name="Faccioli P."/>
            <person name="Cattivelli L."/>
            <person name="Rieseberg L."/>
            <person name="Michelmore R."/>
            <person name="Lanteri S."/>
        </authorList>
    </citation>
    <scope>NUCLEOTIDE SEQUENCE [LARGE SCALE GENOMIC DNA]</scope>
    <source>
        <strain evidence="5">2C</strain>
    </source>
</reference>
<protein>
    <submittedName>
        <fullName evidence="5">Ribosomal protein L30e</fullName>
    </submittedName>
</protein>
<comment type="caution">
    <text evidence="5">The sequence shown here is derived from an EMBL/GenBank/DDBJ whole genome shotgun (WGS) entry which is preliminary data.</text>
</comment>
<dbReference type="AlphaFoldDB" id="A0A103XB55"/>
<dbReference type="InterPro" id="IPR029064">
    <property type="entry name" value="Ribosomal_eL30-like_sf"/>
</dbReference>
<dbReference type="GO" id="GO:1990904">
    <property type="term" value="C:ribonucleoprotein complex"/>
    <property type="evidence" value="ECO:0007669"/>
    <property type="project" value="UniProtKB-KW"/>
</dbReference>
<dbReference type="GO" id="GO:0003723">
    <property type="term" value="F:RNA binding"/>
    <property type="evidence" value="ECO:0007669"/>
    <property type="project" value="InterPro"/>
</dbReference>
<dbReference type="Gramene" id="KVH87484">
    <property type="protein sequence ID" value="KVH87484"/>
    <property type="gene ID" value="Ccrd_025259"/>
</dbReference>
<evidence type="ECO:0000256" key="4">
    <source>
        <dbReference type="SAM" id="MobiDB-lite"/>
    </source>
</evidence>
<evidence type="ECO:0000313" key="5">
    <source>
        <dbReference type="EMBL" id="KVH87484.1"/>
    </source>
</evidence>
<feature type="compositionally biased region" description="Acidic residues" evidence="4">
    <location>
        <begin position="150"/>
        <end position="163"/>
    </location>
</feature>
<keyword evidence="1 5" id="KW-0689">Ribosomal protein</keyword>
<feature type="region of interest" description="Disordered" evidence="4">
    <location>
        <begin position="124"/>
        <end position="163"/>
    </location>
</feature>
<feature type="coiled-coil region" evidence="3">
    <location>
        <begin position="96"/>
        <end position="123"/>
    </location>
</feature>
<dbReference type="InterPro" id="IPR039109">
    <property type="entry name" value="Ribosomal_eL30-like"/>
</dbReference>
<keyword evidence="2" id="KW-0687">Ribonucleoprotein</keyword>
<dbReference type="STRING" id="59895.A0A103XB55"/>
<dbReference type="GO" id="GO:0005840">
    <property type="term" value="C:ribosome"/>
    <property type="evidence" value="ECO:0007669"/>
    <property type="project" value="UniProtKB-KW"/>
</dbReference>
<evidence type="ECO:0000256" key="3">
    <source>
        <dbReference type="SAM" id="Coils"/>
    </source>
</evidence>
<evidence type="ECO:0000313" key="6">
    <source>
        <dbReference type="Proteomes" id="UP000243975"/>
    </source>
</evidence>